<organism evidence="3 4">
    <name type="scientific">Pseudomonas kilonensis</name>
    <dbReference type="NCBI Taxonomy" id="132476"/>
    <lineage>
        <taxon>Bacteria</taxon>
        <taxon>Pseudomonadati</taxon>
        <taxon>Pseudomonadota</taxon>
        <taxon>Gammaproteobacteria</taxon>
        <taxon>Pseudomonadales</taxon>
        <taxon>Pseudomonadaceae</taxon>
        <taxon>Pseudomonas</taxon>
    </lineage>
</organism>
<evidence type="ECO:0000256" key="1">
    <source>
        <dbReference type="ARBA" id="ARBA00022747"/>
    </source>
</evidence>
<dbReference type="GO" id="GO:0003677">
    <property type="term" value="F:DNA binding"/>
    <property type="evidence" value="ECO:0007669"/>
    <property type="project" value="UniProtKB-KW"/>
</dbReference>
<dbReference type="GO" id="GO:0004519">
    <property type="term" value="F:endonuclease activity"/>
    <property type="evidence" value="ECO:0007669"/>
    <property type="project" value="UniProtKB-KW"/>
</dbReference>
<dbReference type="InterPro" id="IPR044946">
    <property type="entry name" value="Restrct_endonuc_typeI_TRD_sf"/>
</dbReference>
<reference evidence="3 4" key="1">
    <citation type="submission" date="2015-03" db="EMBL/GenBank/DDBJ databases">
        <title>Pseudomonas fluorescens 1855-344 Genome sequencing and assembly.</title>
        <authorList>
            <person name="Eng W.W.H."/>
            <person name="Gan H.M."/>
            <person name="Savka M.A."/>
        </authorList>
    </citation>
    <scope>NUCLEOTIDE SEQUENCE [LARGE SCALE GENOMIC DNA]</scope>
    <source>
        <strain evidence="3 4">1855-344</strain>
    </source>
</reference>
<dbReference type="PATRIC" id="fig|132476.4.peg.4557"/>
<keyword evidence="3" id="KW-0378">Hydrolase</keyword>
<gene>
    <name evidence="3" type="ORF">VP02_27295</name>
</gene>
<name>A0A0F4XFE1_9PSED</name>
<keyword evidence="2" id="KW-0238">DNA-binding</keyword>
<keyword evidence="3" id="KW-0255">Endonuclease</keyword>
<dbReference type="InterPro" id="IPR052021">
    <property type="entry name" value="Type-I_RS_S_subunit"/>
</dbReference>
<proteinExistence type="predicted"/>
<dbReference type="SUPFAM" id="SSF116734">
    <property type="entry name" value="DNA methylase specificity domain"/>
    <property type="match status" value="2"/>
</dbReference>
<dbReference type="REBASE" id="115525">
    <property type="entry name" value="S.Pki344ORF27300P"/>
</dbReference>
<accession>A0A0F4XFE1</accession>
<dbReference type="EMBL" id="JZXC01000038">
    <property type="protein sequence ID" value="KKA04610.1"/>
    <property type="molecule type" value="Genomic_DNA"/>
</dbReference>
<dbReference type="Proteomes" id="UP000033662">
    <property type="component" value="Unassembled WGS sequence"/>
</dbReference>
<dbReference type="CDD" id="cd16961">
    <property type="entry name" value="RMtype1_S_TRD-CR_like"/>
    <property type="match status" value="1"/>
</dbReference>
<protein>
    <submittedName>
        <fullName evidence="3">Restriction endonuclease subunit S</fullName>
    </submittedName>
</protein>
<evidence type="ECO:0000313" key="3">
    <source>
        <dbReference type="EMBL" id="KKA04610.1"/>
    </source>
</evidence>
<sequence>MYTVRIHSQLEDRLDAEFYNPEALKTVQKIDGLGKTKRLGQLISDGYRVVYHGTDAINGIAEEKLLPFLSPSQIDDQGNIDFSSVDKLPLYYKEDYPKGLAVAGELLIEVKGNVSKVGMVPEIFPKYLMVSGSLYKASFNAGTNSRYVLAFLKSKHGQVLKNRLTSNTIINYIAKDALYSIPLFAAEADVQKYIGDKVRQAEQLRAWAKLAETHVKQYHQALVPQQSRLDFAKRVRVVSPVRMSERLDAHFYPGVVDEYLRLHQGKFKRLGKLCATVYNGQTQPEAGAADSCKQITVTNLSSSFLGGAPREVEVPGKKDKFLKVYDILMCNAAHNKAYIGKDLTFVHSDAAILPSTEVMTIRVDRNQMPASYVWAYLLSKLGYAQIQSTIRGITAHSYPDDMALLDIYVPDVADKDKEEWFACDEKLELAGKACEVATQLTNAAKLLVEALIEGQLTEAELITTEKALQAGTDRLDRYILSRLNTDGIDGQGPALFSDLDELYRLFAQAEVD</sequence>
<dbReference type="PANTHER" id="PTHR30408">
    <property type="entry name" value="TYPE-1 RESTRICTION ENZYME ECOKI SPECIFICITY PROTEIN"/>
    <property type="match status" value="1"/>
</dbReference>
<dbReference type="GO" id="GO:0009307">
    <property type="term" value="P:DNA restriction-modification system"/>
    <property type="evidence" value="ECO:0007669"/>
    <property type="project" value="UniProtKB-KW"/>
</dbReference>
<dbReference type="PANTHER" id="PTHR30408:SF12">
    <property type="entry name" value="TYPE I RESTRICTION ENZYME MJAVIII SPECIFICITY SUBUNIT"/>
    <property type="match status" value="1"/>
</dbReference>
<evidence type="ECO:0000256" key="2">
    <source>
        <dbReference type="ARBA" id="ARBA00023125"/>
    </source>
</evidence>
<evidence type="ECO:0000313" key="4">
    <source>
        <dbReference type="Proteomes" id="UP000033662"/>
    </source>
</evidence>
<comment type="caution">
    <text evidence="3">The sequence shown here is derived from an EMBL/GenBank/DDBJ whole genome shotgun (WGS) entry which is preliminary data.</text>
</comment>
<dbReference type="AlphaFoldDB" id="A0A0F4XFE1"/>
<dbReference type="Gene3D" id="3.90.220.20">
    <property type="entry name" value="DNA methylase specificity domains"/>
    <property type="match status" value="2"/>
</dbReference>
<keyword evidence="1" id="KW-0680">Restriction system</keyword>
<dbReference type="OrthoDB" id="9798929at2"/>
<keyword evidence="3" id="KW-0540">Nuclease</keyword>